<proteinExistence type="predicted"/>
<reference evidence="1 2" key="1">
    <citation type="journal article" date="2024" name="J. Plant Pathol.">
        <title>Sequence and assembly of the genome of Seiridium unicorne, isolate CBS 538.82, causal agent of cypress canker disease.</title>
        <authorList>
            <person name="Scali E."/>
            <person name="Rocca G.D."/>
            <person name="Danti R."/>
            <person name="Garbelotto M."/>
            <person name="Barberini S."/>
            <person name="Baroncelli R."/>
            <person name="Emiliani G."/>
        </authorList>
    </citation>
    <scope>NUCLEOTIDE SEQUENCE [LARGE SCALE GENOMIC DNA]</scope>
    <source>
        <strain evidence="1 2">BM-138-508</strain>
    </source>
</reference>
<gene>
    <name evidence="1" type="ORF">SUNI508_02049</name>
</gene>
<name>A0ABR2UKV9_9PEZI</name>
<keyword evidence="2" id="KW-1185">Reference proteome</keyword>
<dbReference type="EMBL" id="JARVKF010000418">
    <property type="protein sequence ID" value="KAK9415201.1"/>
    <property type="molecule type" value="Genomic_DNA"/>
</dbReference>
<accession>A0ABR2UKV9</accession>
<evidence type="ECO:0000313" key="2">
    <source>
        <dbReference type="Proteomes" id="UP001408356"/>
    </source>
</evidence>
<sequence length="123" mass="14153">MKIILRIPPSLSSYSLADVVKPFKAPLPMKPPAECIDRNDTICASFFHYLLEIRMNSLNVVTHCRVSWCSRAGTLQGRRERFETVSMENVSQMLESGRSLPESWHDEHCRRHSSVAITMFRSE</sequence>
<comment type="caution">
    <text evidence="1">The sequence shown here is derived from an EMBL/GenBank/DDBJ whole genome shotgun (WGS) entry which is preliminary data.</text>
</comment>
<dbReference type="Proteomes" id="UP001408356">
    <property type="component" value="Unassembled WGS sequence"/>
</dbReference>
<protein>
    <submittedName>
        <fullName evidence="1">Uncharacterized protein</fullName>
    </submittedName>
</protein>
<organism evidence="1 2">
    <name type="scientific">Seiridium unicorne</name>
    <dbReference type="NCBI Taxonomy" id="138068"/>
    <lineage>
        <taxon>Eukaryota</taxon>
        <taxon>Fungi</taxon>
        <taxon>Dikarya</taxon>
        <taxon>Ascomycota</taxon>
        <taxon>Pezizomycotina</taxon>
        <taxon>Sordariomycetes</taxon>
        <taxon>Xylariomycetidae</taxon>
        <taxon>Amphisphaeriales</taxon>
        <taxon>Sporocadaceae</taxon>
        <taxon>Seiridium</taxon>
    </lineage>
</organism>
<evidence type="ECO:0000313" key="1">
    <source>
        <dbReference type="EMBL" id="KAK9415201.1"/>
    </source>
</evidence>